<organism evidence="2 3">
    <name type="scientific">Herbiconiux oxytropis</name>
    <dbReference type="NCBI Taxonomy" id="2970915"/>
    <lineage>
        <taxon>Bacteria</taxon>
        <taxon>Bacillati</taxon>
        <taxon>Actinomycetota</taxon>
        <taxon>Actinomycetes</taxon>
        <taxon>Micrococcales</taxon>
        <taxon>Microbacteriaceae</taxon>
        <taxon>Herbiconiux</taxon>
    </lineage>
</organism>
<keyword evidence="3" id="KW-1185">Reference proteome</keyword>
<name>A0AA42BSG9_9MICO</name>
<evidence type="ECO:0000256" key="1">
    <source>
        <dbReference type="SAM" id="MobiDB-lite"/>
    </source>
</evidence>
<evidence type="ECO:0000313" key="2">
    <source>
        <dbReference type="EMBL" id="MCS5725255.1"/>
    </source>
</evidence>
<gene>
    <name evidence="2" type="ORF">N1028_05035</name>
</gene>
<sequence length="74" mass="7644">MTTALVILAFLAVAAVVATIVQMARDGYGRVPTRADAPRAPRASIPRASTVTPTRAATRTRSVTPAACPAARVL</sequence>
<comment type="caution">
    <text evidence="2">The sequence shown here is derived from an EMBL/GenBank/DDBJ whole genome shotgun (WGS) entry which is preliminary data.</text>
</comment>
<protein>
    <submittedName>
        <fullName evidence="2">Uncharacterized protein</fullName>
    </submittedName>
</protein>
<dbReference type="RefSeq" id="WP_259525729.1">
    <property type="nucleotide sequence ID" value="NZ_JANLCK010000002.1"/>
</dbReference>
<accession>A0AA42BSG9</accession>
<dbReference type="EMBL" id="JANLCK010000002">
    <property type="protein sequence ID" value="MCS5725255.1"/>
    <property type="molecule type" value="Genomic_DNA"/>
</dbReference>
<proteinExistence type="predicted"/>
<reference evidence="2" key="1">
    <citation type="submission" date="2022-08" db="EMBL/GenBank/DDBJ databases">
        <authorList>
            <person name="Deng Y."/>
            <person name="Han X.-F."/>
            <person name="Zhang Y.-Q."/>
        </authorList>
    </citation>
    <scope>NUCLEOTIDE SEQUENCE</scope>
    <source>
        <strain evidence="2">CPCC 203407</strain>
    </source>
</reference>
<feature type="region of interest" description="Disordered" evidence="1">
    <location>
        <begin position="31"/>
        <end position="62"/>
    </location>
</feature>
<dbReference type="AlphaFoldDB" id="A0AA42BSG9"/>
<evidence type="ECO:0000313" key="3">
    <source>
        <dbReference type="Proteomes" id="UP001165587"/>
    </source>
</evidence>
<dbReference type="Proteomes" id="UP001165587">
    <property type="component" value="Unassembled WGS sequence"/>
</dbReference>